<dbReference type="PANTHER" id="PTHR33478:SF1">
    <property type="entry name" value="EXTRACELLULAR METALLOPROTEINASE MEP"/>
    <property type="match status" value="1"/>
</dbReference>
<keyword evidence="10 11" id="KW-0865">Zymogen</keyword>
<comment type="similarity">
    <text evidence="3 11">Belongs to the peptidase M36 family.</text>
</comment>
<keyword evidence="9 11" id="KW-0482">Metalloprotease</keyword>
<dbReference type="Proteomes" id="UP001498398">
    <property type="component" value="Unassembled WGS sequence"/>
</dbReference>
<accession>A0ABR1JHS6</accession>
<comment type="cofactor">
    <cofactor evidence="1 11">
        <name>Zn(2+)</name>
        <dbReference type="ChEBI" id="CHEBI:29105"/>
    </cofactor>
</comment>
<dbReference type="CDD" id="cd09596">
    <property type="entry name" value="M36"/>
    <property type="match status" value="1"/>
</dbReference>
<dbReference type="Gene3D" id="1.10.390.10">
    <property type="entry name" value="Neutral Protease Domain 2"/>
    <property type="match status" value="1"/>
</dbReference>
<name>A0ABR1JHS6_9AGAR</name>
<organism evidence="12 13">
    <name type="scientific">Marasmiellus scandens</name>
    <dbReference type="NCBI Taxonomy" id="2682957"/>
    <lineage>
        <taxon>Eukaryota</taxon>
        <taxon>Fungi</taxon>
        <taxon>Dikarya</taxon>
        <taxon>Basidiomycota</taxon>
        <taxon>Agaricomycotina</taxon>
        <taxon>Agaricomycetes</taxon>
        <taxon>Agaricomycetidae</taxon>
        <taxon>Agaricales</taxon>
        <taxon>Marasmiineae</taxon>
        <taxon>Omphalotaceae</taxon>
        <taxon>Marasmiellus</taxon>
    </lineage>
</organism>
<comment type="caution">
    <text evidence="12">The sequence shown here is derived from an EMBL/GenBank/DDBJ whole genome shotgun (WGS) entry which is preliminary data.</text>
</comment>
<proteinExistence type="inferred from homology"/>
<dbReference type="InterPro" id="IPR001842">
    <property type="entry name" value="Peptidase_M36"/>
</dbReference>
<keyword evidence="8 11" id="KW-0862">Zinc</keyword>
<keyword evidence="6 11" id="KW-0479">Metal-binding</keyword>
<dbReference type="InterPro" id="IPR050371">
    <property type="entry name" value="Fungal_virulence_M36"/>
</dbReference>
<evidence type="ECO:0000256" key="5">
    <source>
        <dbReference type="ARBA" id="ARBA00022670"/>
    </source>
</evidence>
<sequence>MMVSFDRTFSNTFFSSIFLAILFASFADAIPWPRTIKHSTHRIKVVGRELHLETFHPRSNFKTYGDGIDHPALIKRGSLQEKCMSFVQSQLNITDSANLGWRSGFTSDIAEFGYVRQYHDGIPFANAVANVAMKGDRVVSFANSFVDTSSSNIASSTPSYNLTKAIAVAEDALVGTQKANIQPGVEYLVRPDGSVKLSHVVQVSNADEGTWYEAFVDAHSGELLSVTDFVAEATYTVLPIEKEYIDEGLETLVDPEDLESSPLGWLSDGQQNFTATAGNNAIAFKGQVALDALTQASSTAGNTVTFDFTYDDTISPVRGDNIDASRTNAFYIVNTFHDILYKYGFTENAFNFQDDNLGNGGANGDPVLISVQDASGTNNANFATPPDGQPGQMRMFIWTLTRVPRDGAVENDIITHEMTHGLTNRMTGGGTGRCLQTTEAGGMGEGWSDAVANWMEQSDNAQVQDYLMGQYVTESQAGIRSFPYSTDPNTNPLTYGDLRQLREVHDIGEVWANMLHNVYAALVDDLGFSPNAKTDPTGTEGNVVFMHLLVDGLAIQPCNPTMVEARDAILQADQNRFNGANQCTIIKAFASKGLGLNADDSFRDDFTIPADCQ</sequence>
<evidence type="ECO:0000256" key="9">
    <source>
        <dbReference type="ARBA" id="ARBA00023049"/>
    </source>
</evidence>
<dbReference type="Pfam" id="PF02128">
    <property type="entry name" value="Peptidase_M36"/>
    <property type="match status" value="1"/>
</dbReference>
<feature type="signal peptide" evidence="11">
    <location>
        <begin position="1"/>
        <end position="29"/>
    </location>
</feature>
<dbReference type="InterPro" id="IPR027268">
    <property type="entry name" value="Peptidase_M4/M1_CTD_sf"/>
</dbReference>
<evidence type="ECO:0000256" key="10">
    <source>
        <dbReference type="ARBA" id="ARBA00023145"/>
    </source>
</evidence>
<dbReference type="PRINTS" id="PR00999">
    <property type="entry name" value="FUNGALYSIN"/>
</dbReference>
<evidence type="ECO:0000256" key="7">
    <source>
        <dbReference type="ARBA" id="ARBA00022801"/>
    </source>
</evidence>
<evidence type="ECO:0000256" key="1">
    <source>
        <dbReference type="ARBA" id="ARBA00001947"/>
    </source>
</evidence>
<keyword evidence="11" id="KW-0732">Signal</keyword>
<keyword evidence="4 11" id="KW-0964">Secreted</keyword>
<evidence type="ECO:0000256" key="11">
    <source>
        <dbReference type="RuleBase" id="RU364017"/>
    </source>
</evidence>
<keyword evidence="13" id="KW-1185">Reference proteome</keyword>
<keyword evidence="5 11" id="KW-0645">Protease</keyword>
<feature type="chain" id="PRO_5044988945" description="Extracellular metalloproteinase" evidence="11">
    <location>
        <begin position="30"/>
        <end position="613"/>
    </location>
</feature>
<evidence type="ECO:0000256" key="8">
    <source>
        <dbReference type="ARBA" id="ARBA00022833"/>
    </source>
</evidence>
<evidence type="ECO:0000256" key="3">
    <source>
        <dbReference type="ARBA" id="ARBA00006006"/>
    </source>
</evidence>
<gene>
    <name evidence="12" type="ORF">VKT23_010275</name>
</gene>
<dbReference type="PANTHER" id="PTHR33478">
    <property type="entry name" value="EXTRACELLULAR METALLOPROTEINASE MEP"/>
    <property type="match status" value="1"/>
</dbReference>
<evidence type="ECO:0000256" key="6">
    <source>
        <dbReference type="ARBA" id="ARBA00022723"/>
    </source>
</evidence>
<dbReference type="SUPFAM" id="SSF55486">
    <property type="entry name" value="Metalloproteases ('zincins'), catalytic domain"/>
    <property type="match status" value="1"/>
</dbReference>
<reference evidence="12 13" key="1">
    <citation type="submission" date="2024-01" db="EMBL/GenBank/DDBJ databases">
        <title>A draft genome for the cacao thread blight pathogen Marasmiellus scandens.</title>
        <authorList>
            <person name="Baruah I.K."/>
            <person name="Leung J."/>
            <person name="Bukari Y."/>
            <person name="Amoako-Attah I."/>
            <person name="Meinhardt L.W."/>
            <person name="Bailey B.A."/>
            <person name="Cohen S.P."/>
        </authorList>
    </citation>
    <scope>NUCLEOTIDE SEQUENCE [LARGE SCALE GENOMIC DNA]</scope>
    <source>
        <strain evidence="12 13">GH-19</strain>
    </source>
</reference>
<dbReference type="EMBL" id="JBANRG010000019">
    <property type="protein sequence ID" value="KAK7457928.1"/>
    <property type="molecule type" value="Genomic_DNA"/>
</dbReference>
<dbReference type="Gene3D" id="3.10.170.10">
    <property type="match status" value="1"/>
</dbReference>
<evidence type="ECO:0000256" key="2">
    <source>
        <dbReference type="ARBA" id="ARBA00004613"/>
    </source>
</evidence>
<comment type="subcellular location">
    <subcellularLocation>
        <location evidence="2 11">Secreted</location>
    </subcellularLocation>
</comment>
<evidence type="ECO:0000313" key="13">
    <source>
        <dbReference type="Proteomes" id="UP001498398"/>
    </source>
</evidence>
<keyword evidence="7 11" id="KW-0378">Hydrolase</keyword>
<evidence type="ECO:0000313" key="12">
    <source>
        <dbReference type="EMBL" id="KAK7457928.1"/>
    </source>
</evidence>
<protein>
    <recommendedName>
        <fullName evidence="11">Extracellular metalloproteinase</fullName>
        <ecNumber evidence="11">3.4.24.-</ecNumber>
    </recommendedName>
    <alternativeName>
        <fullName evidence="11">Fungalysin</fullName>
    </alternativeName>
</protein>
<evidence type="ECO:0000256" key="4">
    <source>
        <dbReference type="ARBA" id="ARBA00022525"/>
    </source>
</evidence>
<dbReference type="EC" id="3.4.24.-" evidence="11"/>